<dbReference type="RefSeq" id="WP_176112221.1">
    <property type="nucleotide sequence ID" value="NZ_JAALDK010000003.1"/>
</dbReference>
<evidence type="ECO:0000313" key="3">
    <source>
        <dbReference type="Proteomes" id="UP000594380"/>
    </source>
</evidence>
<organism evidence="2 3">
    <name type="scientific">Paraburkholderia youngii</name>
    <dbReference type="NCBI Taxonomy" id="2782701"/>
    <lineage>
        <taxon>Bacteria</taxon>
        <taxon>Pseudomonadati</taxon>
        <taxon>Pseudomonadota</taxon>
        <taxon>Betaproteobacteria</taxon>
        <taxon>Burkholderiales</taxon>
        <taxon>Burkholderiaceae</taxon>
        <taxon>Paraburkholderia</taxon>
    </lineage>
</organism>
<dbReference type="EMBL" id="JAALDK010000003">
    <property type="protein sequence ID" value="NUY05715.1"/>
    <property type="molecule type" value="Genomic_DNA"/>
</dbReference>
<reference evidence="2 3" key="1">
    <citation type="submission" date="2020-02" db="EMBL/GenBank/DDBJ databases">
        <title>Paraburkholderia simonii sp. nov. and Paraburkholderia youngii sp. nov. Brazilian and Mexican Mimosa-associated rhizobia.</title>
        <authorList>
            <person name="Mavima L."/>
            <person name="Beukes C.W."/>
            <person name="Chan W.Y."/>
            <person name="Palmer M."/>
            <person name="De Meyer S.E."/>
            <person name="James E.K."/>
            <person name="Venter S.N."/>
            <person name="Steenkamp E.T."/>
        </authorList>
    </citation>
    <scope>NUCLEOTIDE SEQUENCE [LARGE SCALE GENOMIC DNA]</scope>
    <source>
        <strain evidence="2 3">JPY169</strain>
    </source>
</reference>
<protein>
    <submittedName>
        <fullName evidence="2">Uncharacterized protein</fullName>
    </submittedName>
</protein>
<feature type="region of interest" description="Disordered" evidence="1">
    <location>
        <begin position="1"/>
        <end position="28"/>
    </location>
</feature>
<feature type="compositionally biased region" description="Basic and acidic residues" evidence="1">
    <location>
        <begin position="87"/>
        <end position="96"/>
    </location>
</feature>
<comment type="caution">
    <text evidence="2">The sequence shown here is derived from an EMBL/GenBank/DDBJ whole genome shotgun (WGS) entry which is preliminary data.</text>
</comment>
<evidence type="ECO:0000313" key="2">
    <source>
        <dbReference type="EMBL" id="NUY05715.1"/>
    </source>
</evidence>
<dbReference type="AlphaFoldDB" id="A0A7Y6K986"/>
<name>A0A7Y6K986_9BURK</name>
<evidence type="ECO:0000256" key="1">
    <source>
        <dbReference type="SAM" id="MobiDB-lite"/>
    </source>
</evidence>
<gene>
    <name evidence="2" type="ORF">G5S42_40115</name>
</gene>
<dbReference type="Proteomes" id="UP000594380">
    <property type="component" value="Unassembled WGS sequence"/>
</dbReference>
<feature type="region of interest" description="Disordered" evidence="1">
    <location>
        <begin position="85"/>
        <end position="110"/>
    </location>
</feature>
<feature type="compositionally biased region" description="Basic and acidic residues" evidence="1">
    <location>
        <begin position="1"/>
        <end position="21"/>
    </location>
</feature>
<sequence length="115" mass="12936">MNTTPKPHEPQTRSAKNDSRHSIAASTQGAALRVINEPALWIISSIPFPEQEVFSCVAVQSDERCISQRKMSSALHRMKLCGEVSSMEDRHQRDGQDDQQSSSHLLTHDVTVEYF</sequence>
<proteinExistence type="predicted"/>
<dbReference type="GeneID" id="301106543"/>
<accession>A0A7Y6K986</accession>